<dbReference type="HOGENOM" id="CLU_076313_0_0_7"/>
<keyword evidence="1" id="KW-1133">Transmembrane helix</keyword>
<dbReference type="PATRIC" id="fig|1121448.10.peg.3075"/>
<dbReference type="AlphaFoldDB" id="T2GEV6"/>
<reference evidence="2 3" key="1">
    <citation type="journal article" date="2013" name="J. Bacteriol.">
        <title>Roles of HynAB and Ech, the only two hydrogenases found in the model sulfate reducer Desulfovibrio gigas.</title>
        <authorList>
            <person name="Morais-Silva F.O."/>
            <person name="Santos C.I."/>
            <person name="Rodrigues R."/>
            <person name="Pereira I.A."/>
            <person name="Rodrigues-Pousada C."/>
        </authorList>
    </citation>
    <scope>NUCLEOTIDE SEQUENCE [LARGE SCALE GENOMIC DNA]</scope>
    <source>
        <strain evidence="3">ATCC 19364 / DSM 1382 / NCIMB 9332 / VKM B-1759</strain>
    </source>
</reference>
<accession>T2GEV6</accession>
<dbReference type="EMBL" id="CP006585">
    <property type="protein sequence ID" value="AGW14828.1"/>
    <property type="molecule type" value="Genomic_DNA"/>
</dbReference>
<gene>
    <name evidence="2" type="ORF">DGI_3114</name>
</gene>
<organism evidence="2 3">
    <name type="scientific">Megalodesulfovibrio gigas (strain ATCC 19364 / DSM 1382 / NCIMB 9332 / VKM B-1759)</name>
    <name type="common">Desulfovibrio gigas</name>
    <dbReference type="NCBI Taxonomy" id="1121448"/>
    <lineage>
        <taxon>Bacteria</taxon>
        <taxon>Pseudomonadati</taxon>
        <taxon>Thermodesulfobacteriota</taxon>
        <taxon>Desulfovibrionia</taxon>
        <taxon>Desulfovibrionales</taxon>
        <taxon>Desulfovibrionaceae</taxon>
        <taxon>Megalodesulfovibrio</taxon>
    </lineage>
</organism>
<dbReference type="eggNOG" id="COG3716">
    <property type="taxonomic scope" value="Bacteria"/>
</dbReference>
<evidence type="ECO:0000313" key="3">
    <source>
        <dbReference type="Proteomes" id="UP000016587"/>
    </source>
</evidence>
<keyword evidence="3" id="KW-1185">Reference proteome</keyword>
<dbReference type="STRING" id="1121448.DGI_3114"/>
<dbReference type="Proteomes" id="UP000016587">
    <property type="component" value="Chromosome"/>
</dbReference>
<sequence length="246" mass="27190">MSVLGRALARSFLRSYLVAAAFNTRGMQNVGLVYAMEPGLQAIYPDAQARREARQRYVAHYNSHPFWTPLLVGVFLSLEDKIAKGLFPPQVLTTVKDTTVYTLSAIGDSLFAGSLLVFWSLSTACMVAAGLPWLALAWGLLWFFGLHLFKLATFLVGFKEGLKFLTRLKRWRLIDWALRLKYGNAVLLALFLHLSWPQDMLAGTWFMGVTVVGAAAMVVYYSGISREVIALLVLTAAAAVPLLLDG</sequence>
<feature type="transmembrane region" description="Helical" evidence="1">
    <location>
        <begin position="140"/>
        <end position="158"/>
    </location>
</feature>
<dbReference type="Pfam" id="PF03613">
    <property type="entry name" value="EIID-AGA"/>
    <property type="match status" value="1"/>
</dbReference>
<feature type="transmembrane region" description="Helical" evidence="1">
    <location>
        <begin position="202"/>
        <end position="221"/>
    </location>
</feature>
<dbReference type="PROSITE" id="PS51108">
    <property type="entry name" value="PTS_EIID"/>
    <property type="match status" value="1"/>
</dbReference>
<evidence type="ECO:0000313" key="2">
    <source>
        <dbReference type="EMBL" id="AGW14828.1"/>
    </source>
</evidence>
<dbReference type="GO" id="GO:0016020">
    <property type="term" value="C:membrane"/>
    <property type="evidence" value="ECO:0007669"/>
    <property type="project" value="InterPro"/>
</dbReference>
<dbReference type="KEGG" id="dgg:DGI_3114"/>
<keyword evidence="1" id="KW-0812">Transmembrane</keyword>
<dbReference type="InterPro" id="IPR004704">
    <property type="entry name" value="PTS_IID_man"/>
</dbReference>
<proteinExistence type="predicted"/>
<reference evidence="3" key="2">
    <citation type="submission" date="2013-07" db="EMBL/GenBank/DDBJ databases">
        <authorList>
            <person name="Morais-Silva F.O."/>
            <person name="Rezende A.M."/>
            <person name="Pimentel C."/>
            <person name="Resende D.M."/>
            <person name="Santos C.I."/>
            <person name="Clemente C."/>
            <person name="de Oliveira L.M."/>
            <person name="da Silva S.M."/>
            <person name="Costa D.A."/>
            <person name="Varela-Raposo A."/>
            <person name="Horacio E.C.A."/>
            <person name="Matos M."/>
            <person name="Flores O."/>
            <person name="Ruiz J.C."/>
            <person name="Rodrigues-Pousada C."/>
        </authorList>
    </citation>
    <scope>NUCLEOTIDE SEQUENCE [LARGE SCALE GENOMIC DNA]</scope>
    <source>
        <strain evidence="3">ATCC 19364 / DSM 1382 / NCIMB 9332 / VKM B-1759</strain>
    </source>
</reference>
<protein>
    <submittedName>
        <fullName evidence="2">Putative PTS system mannose/fructose/sorbose family transporter subunit IID</fullName>
    </submittedName>
</protein>
<dbReference type="GO" id="GO:0009401">
    <property type="term" value="P:phosphoenolpyruvate-dependent sugar phosphotransferase system"/>
    <property type="evidence" value="ECO:0007669"/>
    <property type="project" value="InterPro"/>
</dbReference>
<feature type="transmembrane region" description="Helical" evidence="1">
    <location>
        <begin position="228"/>
        <end position="244"/>
    </location>
</feature>
<keyword evidence="1" id="KW-0472">Membrane</keyword>
<feature type="transmembrane region" description="Helical" evidence="1">
    <location>
        <begin position="110"/>
        <end position="134"/>
    </location>
</feature>
<name>T2GEV6_MEGG1</name>
<feature type="transmembrane region" description="Helical" evidence="1">
    <location>
        <begin position="179"/>
        <end position="196"/>
    </location>
</feature>
<evidence type="ECO:0000256" key="1">
    <source>
        <dbReference type="SAM" id="Phobius"/>
    </source>
</evidence>